<dbReference type="CDD" id="cd15485">
    <property type="entry name" value="ZIP_Cat8"/>
    <property type="match status" value="1"/>
</dbReference>
<sequence length="862" mass="94395">MKKLLTNKKTISSGPSSRVAQACDRCRAKKTRCDGRNPCSQCVTVGLECIVSDKLSRRAFPKGYTETLEERIRQLEAENKKLAAMLDVRDEQLELATPSVDFDPSPAPEAQLTKDNLAQLDDTRCPCGCANPLAHDRPVSLAGSVYDQAPSITGSIAGSLHDLQVSDDADDFGIAPRAFAAATAIANMNRYHESSQQQRTMQLTQLVAISSPRSTEETLFIPQLLARICQQYGYSSKPAVLAANCLASLKLAPPPRAPKQHPSPLVMNRNIVKLDDLEAVQFIYGLDLPPKVELDRLTTLYFQHWHLPIVTEAKFGPNYAVLTSILETGRCPTSSSDGYDSIEKFGALMVLVVALASMSTRTNLASLSHYDDLIREFIKPNCVVTAHCSMSSLQVLALALQYFLVVGDIATCYELRGRVITMAQQLRLHRCPAAVLGITGSAGDDMQAERRILFWCVYCLDIYASLNLGVPRLLKDFEIECAMPFTNNDEGNNVSILVINNTRLPIVGKVSKLAHAFMSYCKVLGTILDVIFSRDDHAHTQAHAVERDRLLEGWRRDLAPELRFNVDINGFSVKDSGSSSNADSIWRQYSVPQLTLIYVYFHAKILIYLPILSKYGAHHDVGLSQKEKLTKGDVGAHSVSSSGSMVQQSSIQILEVLNSFVKNAESPLLPLPLNIAQEQARFALIVAKGSLDYTKGGPLYVHAKQLLLDTLLGLAESHSGDYVLGNLTREALKLLEYAVLSILGVNIDKHKKRPISVKSSAVAAREASYDPASTSSASSSHTTSVVVPQACTNGMANTSNSSRPFTPDFDDLDAILAFDPYNTSKNPQFIKNEFGADGSFGLVPVLDDWTGFDTSHGMFSQE</sequence>
<evidence type="ECO:0000313" key="11">
    <source>
        <dbReference type="Proteomes" id="UP000449547"/>
    </source>
</evidence>
<evidence type="ECO:0000256" key="3">
    <source>
        <dbReference type="ARBA" id="ARBA00022833"/>
    </source>
</evidence>
<dbReference type="PANTHER" id="PTHR46910:SF12">
    <property type="entry name" value="REGULATORY PROTEIN CAT8"/>
    <property type="match status" value="1"/>
</dbReference>
<reference evidence="10 11" key="1">
    <citation type="submission" date="2019-07" db="EMBL/GenBank/DDBJ databases">
        <title>Genome assembly of two rare yeast pathogens: Diutina rugosa and Trichomonascus ciferrii.</title>
        <authorList>
            <person name="Mixao V."/>
            <person name="Saus E."/>
            <person name="Hansen A."/>
            <person name="Lass-Flor C."/>
            <person name="Gabaldon T."/>
        </authorList>
    </citation>
    <scope>NUCLEOTIDE SEQUENCE [LARGE SCALE GENOMIC DNA]</scope>
    <source>
        <strain evidence="10 11">CBS 613</strain>
    </source>
</reference>
<evidence type="ECO:0000256" key="7">
    <source>
        <dbReference type="ARBA" id="ARBA00023242"/>
    </source>
</evidence>
<dbReference type="GO" id="GO:0000981">
    <property type="term" value="F:DNA-binding transcription factor activity, RNA polymerase II-specific"/>
    <property type="evidence" value="ECO:0007669"/>
    <property type="project" value="InterPro"/>
</dbReference>
<dbReference type="Gene3D" id="4.10.240.10">
    <property type="entry name" value="Zn(2)-C6 fungal-type DNA-binding domain"/>
    <property type="match status" value="1"/>
</dbReference>
<keyword evidence="3" id="KW-0862">Zinc</keyword>
<keyword evidence="11" id="KW-1185">Reference proteome</keyword>
<keyword evidence="8" id="KW-0175">Coiled coil</keyword>
<dbReference type="OMA" id="DCWRREL"/>
<dbReference type="CDD" id="cd12148">
    <property type="entry name" value="fungal_TF_MHR"/>
    <property type="match status" value="1"/>
</dbReference>
<dbReference type="VEuPathDB" id="FungiDB:DIURU_000322"/>
<dbReference type="OrthoDB" id="1924787at2759"/>
<feature type="coiled-coil region" evidence="8">
    <location>
        <begin position="65"/>
        <end position="92"/>
    </location>
</feature>
<dbReference type="SUPFAM" id="SSF57701">
    <property type="entry name" value="Zn2/Cys6 DNA-binding domain"/>
    <property type="match status" value="1"/>
</dbReference>
<dbReference type="PROSITE" id="PS00463">
    <property type="entry name" value="ZN2_CY6_FUNGAL_1"/>
    <property type="match status" value="1"/>
</dbReference>
<accession>A0A642V4Z6</accession>
<dbReference type="GO" id="GO:0008270">
    <property type="term" value="F:zinc ion binding"/>
    <property type="evidence" value="ECO:0007669"/>
    <property type="project" value="InterPro"/>
</dbReference>
<keyword evidence="6" id="KW-0804">Transcription</keyword>
<protein>
    <recommendedName>
        <fullName evidence="9">Zn(2)-C6 fungal-type domain-containing protein</fullName>
    </recommendedName>
</protein>
<dbReference type="RefSeq" id="XP_034014844.1">
    <property type="nucleotide sequence ID" value="XM_034155958.1"/>
</dbReference>
<dbReference type="GO" id="GO:0006351">
    <property type="term" value="P:DNA-templated transcription"/>
    <property type="evidence" value="ECO:0007669"/>
    <property type="project" value="InterPro"/>
</dbReference>
<keyword evidence="2" id="KW-0479">Metal-binding</keyword>
<feature type="domain" description="Zn(2)-C6 fungal-type" evidence="9">
    <location>
        <begin position="22"/>
        <end position="51"/>
    </location>
</feature>
<organism evidence="10 11">
    <name type="scientific">Diutina rugosa</name>
    <name type="common">Yeast</name>
    <name type="synonym">Candida rugosa</name>
    <dbReference type="NCBI Taxonomy" id="5481"/>
    <lineage>
        <taxon>Eukaryota</taxon>
        <taxon>Fungi</taxon>
        <taxon>Dikarya</taxon>
        <taxon>Ascomycota</taxon>
        <taxon>Saccharomycotina</taxon>
        <taxon>Pichiomycetes</taxon>
        <taxon>Debaryomycetaceae</taxon>
        <taxon>Diutina</taxon>
    </lineage>
</organism>
<dbReference type="PROSITE" id="PS50048">
    <property type="entry name" value="ZN2_CY6_FUNGAL_2"/>
    <property type="match status" value="1"/>
</dbReference>
<evidence type="ECO:0000256" key="8">
    <source>
        <dbReference type="SAM" id="Coils"/>
    </source>
</evidence>
<dbReference type="EMBL" id="SWFT01000018">
    <property type="protein sequence ID" value="KAA8907912.1"/>
    <property type="molecule type" value="Genomic_DNA"/>
</dbReference>
<dbReference type="Proteomes" id="UP000449547">
    <property type="component" value="Unassembled WGS sequence"/>
</dbReference>
<gene>
    <name evidence="10" type="ORF">DIURU_000322</name>
</gene>
<dbReference type="CDD" id="cd00067">
    <property type="entry name" value="GAL4"/>
    <property type="match status" value="1"/>
</dbReference>
<dbReference type="InterPro" id="IPR007219">
    <property type="entry name" value="XnlR_reg_dom"/>
</dbReference>
<dbReference type="InterPro" id="IPR050987">
    <property type="entry name" value="AtrR-like"/>
</dbReference>
<keyword evidence="5" id="KW-0238">DNA-binding</keyword>
<name>A0A642V4Z6_DIURU</name>
<evidence type="ECO:0000259" key="9">
    <source>
        <dbReference type="PROSITE" id="PS50048"/>
    </source>
</evidence>
<evidence type="ECO:0000313" key="10">
    <source>
        <dbReference type="EMBL" id="KAA8907912.1"/>
    </source>
</evidence>
<dbReference type="FunFam" id="4.10.240.10:FF:000007">
    <property type="entry name" value="C6 transcription factor FacB"/>
    <property type="match status" value="1"/>
</dbReference>
<keyword evidence="7" id="KW-0539">Nucleus</keyword>
<dbReference type="GeneID" id="54778975"/>
<dbReference type="AlphaFoldDB" id="A0A642V4Z6"/>
<dbReference type="PANTHER" id="PTHR46910">
    <property type="entry name" value="TRANSCRIPTION FACTOR PDR1"/>
    <property type="match status" value="1"/>
</dbReference>
<dbReference type="Pfam" id="PF04082">
    <property type="entry name" value="Fungal_trans"/>
    <property type="match status" value="1"/>
</dbReference>
<evidence type="ECO:0000256" key="6">
    <source>
        <dbReference type="ARBA" id="ARBA00023163"/>
    </source>
</evidence>
<proteinExistence type="predicted"/>
<keyword evidence="4" id="KW-0805">Transcription regulation</keyword>
<dbReference type="Pfam" id="PF00172">
    <property type="entry name" value="Zn_clus"/>
    <property type="match status" value="1"/>
</dbReference>
<comment type="caution">
    <text evidence="10">The sequence shown here is derived from an EMBL/GenBank/DDBJ whole genome shotgun (WGS) entry which is preliminary data.</text>
</comment>
<dbReference type="InterPro" id="IPR036864">
    <property type="entry name" value="Zn2-C6_fun-type_DNA-bd_sf"/>
</dbReference>
<evidence type="ECO:0000256" key="5">
    <source>
        <dbReference type="ARBA" id="ARBA00023125"/>
    </source>
</evidence>
<evidence type="ECO:0000256" key="2">
    <source>
        <dbReference type="ARBA" id="ARBA00022723"/>
    </source>
</evidence>
<dbReference type="GO" id="GO:0003677">
    <property type="term" value="F:DNA binding"/>
    <property type="evidence" value="ECO:0007669"/>
    <property type="project" value="UniProtKB-KW"/>
</dbReference>
<dbReference type="SMART" id="SM00066">
    <property type="entry name" value="GAL4"/>
    <property type="match status" value="1"/>
</dbReference>
<evidence type="ECO:0000256" key="1">
    <source>
        <dbReference type="ARBA" id="ARBA00004123"/>
    </source>
</evidence>
<dbReference type="InterPro" id="IPR001138">
    <property type="entry name" value="Zn2Cys6_DnaBD"/>
</dbReference>
<evidence type="ECO:0000256" key="4">
    <source>
        <dbReference type="ARBA" id="ARBA00023015"/>
    </source>
</evidence>
<dbReference type="SMART" id="SM00906">
    <property type="entry name" value="Fungal_trans"/>
    <property type="match status" value="1"/>
</dbReference>
<dbReference type="GO" id="GO:0005634">
    <property type="term" value="C:nucleus"/>
    <property type="evidence" value="ECO:0007669"/>
    <property type="project" value="UniProtKB-SubCell"/>
</dbReference>
<comment type="subcellular location">
    <subcellularLocation>
        <location evidence="1">Nucleus</location>
    </subcellularLocation>
</comment>